<dbReference type="GO" id="GO:0008168">
    <property type="term" value="F:methyltransferase activity"/>
    <property type="evidence" value="ECO:0007669"/>
    <property type="project" value="UniProtKB-KW"/>
</dbReference>
<dbReference type="OrthoDB" id="9804312at2"/>
<proteinExistence type="predicted"/>
<dbReference type="KEGG" id="blep:AL038_09160"/>
<gene>
    <name evidence="2" type="ORF">BLE401_15150</name>
</gene>
<dbReference type="SUPFAM" id="SSF53335">
    <property type="entry name" value="S-adenosyl-L-methionine-dependent methyltransferases"/>
    <property type="match status" value="1"/>
</dbReference>
<sequence>MTSATEWNNRYLSIINSPSPCEILSSHAYLLPTTGKSLDIASGLGANALFLAQHGLDSHAWDYSDVALAKLQLIAQQQQLTVHTALRDVVSHPPETETFDVILVAHFLERAITEDLIHALKPNGLLFYQTFTRCCVTDTGPKNPTYRLAENELLQLFNSLQIIFYREEGQLGDVHQGFRDKAQLIARRVK</sequence>
<dbReference type="AlphaFoldDB" id="A0A2N9YHM1"/>
<protein>
    <submittedName>
        <fullName evidence="2">Methyltransferase domain-containing protein</fullName>
    </submittedName>
</protein>
<evidence type="ECO:0000313" key="3">
    <source>
        <dbReference type="Proteomes" id="UP000234271"/>
    </source>
</evidence>
<dbReference type="GO" id="GO:0032259">
    <property type="term" value="P:methylation"/>
    <property type="evidence" value="ECO:0007669"/>
    <property type="project" value="UniProtKB-KW"/>
</dbReference>
<dbReference type="RefSeq" id="WP_062152118.1">
    <property type="nucleotide sequence ID" value="NZ_CP012373.2"/>
</dbReference>
<keyword evidence="2" id="KW-0808">Transferase</keyword>
<dbReference type="CDD" id="cd02440">
    <property type="entry name" value="AdoMet_MTases"/>
    <property type="match status" value="1"/>
</dbReference>
<dbReference type="InterPro" id="IPR029063">
    <property type="entry name" value="SAM-dependent_MTases_sf"/>
</dbReference>
<name>A0A2N9YHM1_9GAMM</name>
<evidence type="ECO:0000259" key="1">
    <source>
        <dbReference type="Pfam" id="PF03848"/>
    </source>
</evidence>
<feature type="domain" description="Tellurite resistance methyltransferase TehB-like" evidence="1">
    <location>
        <begin position="34"/>
        <end position="176"/>
    </location>
</feature>
<dbReference type="Proteomes" id="UP000234271">
    <property type="component" value="Chromosome"/>
</dbReference>
<organism evidence="2 3">
    <name type="scientific">Beggiatoa leptomitoformis</name>
    <dbReference type="NCBI Taxonomy" id="288004"/>
    <lineage>
        <taxon>Bacteria</taxon>
        <taxon>Pseudomonadati</taxon>
        <taxon>Pseudomonadota</taxon>
        <taxon>Gammaproteobacteria</taxon>
        <taxon>Thiotrichales</taxon>
        <taxon>Thiotrichaceae</taxon>
        <taxon>Beggiatoa</taxon>
    </lineage>
</organism>
<accession>A0A2N9YHM1</accession>
<dbReference type="Pfam" id="PF03848">
    <property type="entry name" value="TehB"/>
    <property type="match status" value="1"/>
</dbReference>
<reference evidence="3" key="1">
    <citation type="submission" date="2016-12" db="EMBL/GenBank/DDBJ databases">
        <title>Complete Genome Sequence of Beggiatoa leptomitiformis D-401.</title>
        <authorList>
            <person name="Fomenkov A."/>
            <person name="Vincze T."/>
            <person name="Grabovich M."/>
            <person name="Anton B.P."/>
            <person name="Dubinina G."/>
            <person name="Orlova M."/>
            <person name="Belousova E."/>
            <person name="Roberts R.J."/>
        </authorList>
    </citation>
    <scope>NUCLEOTIDE SEQUENCE [LARGE SCALE GENOMIC DNA]</scope>
    <source>
        <strain evidence="3">D-401</strain>
    </source>
</reference>
<dbReference type="Gene3D" id="3.40.50.150">
    <property type="entry name" value="Vaccinia Virus protein VP39"/>
    <property type="match status" value="1"/>
</dbReference>
<evidence type="ECO:0000313" key="2">
    <source>
        <dbReference type="EMBL" id="AUI69899.1"/>
    </source>
</evidence>
<dbReference type="InterPro" id="IPR015985">
    <property type="entry name" value="TehB-like_dom"/>
</dbReference>
<dbReference type="EMBL" id="CP018889">
    <property type="protein sequence ID" value="AUI69899.1"/>
    <property type="molecule type" value="Genomic_DNA"/>
</dbReference>
<keyword evidence="2" id="KW-0489">Methyltransferase</keyword>
<keyword evidence="3" id="KW-1185">Reference proteome</keyword>